<dbReference type="AlphaFoldDB" id="A0A2A5IUG8"/>
<name>A0A2A5IUG8_BACPU</name>
<reference evidence="3 4" key="1">
    <citation type="submission" date="2017-06" db="EMBL/GenBank/DDBJ databases">
        <title>Draft Genome Sequence of Bacillus sp Strain 36R Isolated from saline sediment at Atanasia, Sonora, Mexico.</title>
        <authorList>
            <person name="Sanchez Diaz R."/>
            <person name="Quiroz Macias M.E."/>
            <person name="Ibarra Gamez J.C."/>
            <person name="Enciso Ibarra J."/>
            <person name="Gomez Gil B."/>
            <person name="Galaviz Silva L."/>
        </authorList>
    </citation>
    <scope>NUCLEOTIDE SEQUENCE [LARGE SCALE GENOMIC DNA]</scope>
    <source>
        <strain evidence="3 4">36R_ATNSAL</strain>
    </source>
</reference>
<evidence type="ECO:0000313" key="3">
    <source>
        <dbReference type="EMBL" id="PCK20873.1"/>
    </source>
</evidence>
<sequence length="211" mass="23431">MMLKKQTVWLLTMLSLVVVLSVYYIMSPQGENAVTVEDTKSKGTEEKKTETEKGTDKGTEKGSGDKTTDKETNGKQEDVETSGEEGKAVSEQTDDELFTTYRLELEDKRSKQREEFNEIVSSDDATAQEKSEAYDQMTALSEAEGTERQLETLIKTKGYKDALVSAEGDKVSITVRSDKKSKSQAADIIDLVTKEMRGLDNVAVTFEPSNQ</sequence>
<organism evidence="3 4">
    <name type="scientific">Bacillus pumilus</name>
    <name type="common">Bacillus mesentericus</name>
    <dbReference type="NCBI Taxonomy" id="1408"/>
    <lineage>
        <taxon>Bacteria</taxon>
        <taxon>Bacillati</taxon>
        <taxon>Bacillota</taxon>
        <taxon>Bacilli</taxon>
        <taxon>Bacillales</taxon>
        <taxon>Bacillaceae</taxon>
        <taxon>Bacillus</taxon>
    </lineage>
</organism>
<dbReference type="InterPro" id="IPR024232">
    <property type="entry name" value="SpoIIIAH"/>
</dbReference>
<evidence type="ECO:0000313" key="4">
    <source>
        <dbReference type="Proteomes" id="UP000228754"/>
    </source>
</evidence>
<feature type="compositionally biased region" description="Basic and acidic residues" evidence="1">
    <location>
        <begin position="103"/>
        <end position="116"/>
    </location>
</feature>
<keyword evidence="2" id="KW-1133">Transmembrane helix</keyword>
<keyword evidence="2" id="KW-0472">Membrane</keyword>
<protein>
    <submittedName>
        <fullName evidence="3">Stage III sporulation protein AH</fullName>
    </submittedName>
</protein>
<feature type="compositionally biased region" description="Basic and acidic residues" evidence="1">
    <location>
        <begin position="37"/>
        <end position="88"/>
    </location>
</feature>
<proteinExistence type="predicted"/>
<dbReference type="EMBL" id="NKHG01000079">
    <property type="protein sequence ID" value="PCK20873.1"/>
    <property type="molecule type" value="Genomic_DNA"/>
</dbReference>
<dbReference type="Proteomes" id="UP000228754">
    <property type="component" value="Unassembled WGS sequence"/>
</dbReference>
<evidence type="ECO:0000256" key="2">
    <source>
        <dbReference type="SAM" id="Phobius"/>
    </source>
</evidence>
<dbReference type="Gene3D" id="1.10.287.4300">
    <property type="entry name" value="Stage III sporulation protein AH-like"/>
    <property type="match status" value="1"/>
</dbReference>
<evidence type="ECO:0000256" key="1">
    <source>
        <dbReference type="SAM" id="MobiDB-lite"/>
    </source>
</evidence>
<feature type="region of interest" description="Disordered" evidence="1">
    <location>
        <begin position="35"/>
        <end position="131"/>
    </location>
</feature>
<feature type="transmembrane region" description="Helical" evidence="2">
    <location>
        <begin position="7"/>
        <end position="26"/>
    </location>
</feature>
<keyword evidence="2" id="KW-0812">Transmembrane</keyword>
<comment type="caution">
    <text evidence="3">The sequence shown here is derived from an EMBL/GenBank/DDBJ whole genome shotgun (WGS) entry which is preliminary data.</text>
</comment>
<gene>
    <name evidence="3" type="ORF">CEY02_10990</name>
</gene>
<dbReference type="InterPro" id="IPR038503">
    <property type="entry name" value="SpoIIIAH_sf"/>
</dbReference>
<dbReference type="Pfam" id="PF12685">
    <property type="entry name" value="SpoIIIAH"/>
    <property type="match status" value="1"/>
</dbReference>
<accession>A0A2A5IUG8</accession>
<dbReference type="OrthoDB" id="2939102at2"/>